<dbReference type="Proteomes" id="UP001200247">
    <property type="component" value="Unassembled WGS sequence"/>
</dbReference>
<organism evidence="1 2">
    <name type="scientific">Laribacter hongkongensis</name>
    <dbReference type="NCBI Taxonomy" id="168471"/>
    <lineage>
        <taxon>Bacteria</taxon>
        <taxon>Pseudomonadati</taxon>
        <taxon>Pseudomonadota</taxon>
        <taxon>Betaproteobacteria</taxon>
        <taxon>Neisseriales</taxon>
        <taxon>Aquaspirillaceae</taxon>
        <taxon>Laribacter</taxon>
    </lineage>
</organism>
<comment type="caution">
    <text evidence="1">The sequence shown here is derived from an EMBL/GenBank/DDBJ whole genome shotgun (WGS) entry which is preliminary data.</text>
</comment>
<protein>
    <submittedName>
        <fullName evidence="1">Phage tail assembly protein</fullName>
    </submittedName>
</protein>
<dbReference type="RefSeq" id="WP_239894563.1">
    <property type="nucleotide sequence ID" value="NZ_JAJAXM010000042.1"/>
</dbReference>
<evidence type="ECO:0000313" key="2">
    <source>
        <dbReference type="Proteomes" id="UP001200247"/>
    </source>
</evidence>
<dbReference type="InterPro" id="IPR019289">
    <property type="entry name" value="Phage_tail_E/E"/>
</dbReference>
<dbReference type="Pfam" id="PF10109">
    <property type="entry name" value="Phage_TAC_7"/>
    <property type="match status" value="1"/>
</dbReference>
<name>A0ABD4SWV6_9NEIS</name>
<proteinExistence type="predicted"/>
<dbReference type="EMBL" id="JAJAXM010000042">
    <property type="protein sequence ID" value="MCG9027210.1"/>
    <property type="molecule type" value="Genomic_DNA"/>
</dbReference>
<gene>
    <name evidence="1" type="ORF">LH440_15145</name>
</gene>
<accession>A0ABD4SWV6</accession>
<evidence type="ECO:0000313" key="1">
    <source>
        <dbReference type="EMBL" id="MCG9027210.1"/>
    </source>
</evidence>
<dbReference type="AlphaFoldDB" id="A0ABD4SWV6"/>
<reference evidence="1 2" key="1">
    <citation type="submission" date="2021-10" db="EMBL/GenBank/DDBJ databases">
        <title>Whole-genome sequencing analysis of Laribacter hongkongensis: virulence gene profiles, carbohydrate-active enzyme prediction, and antimicrobial resistance characterization.</title>
        <authorList>
            <person name="Yuan P."/>
            <person name="Zhan Y."/>
            <person name="Chen D."/>
        </authorList>
    </citation>
    <scope>NUCLEOTIDE SEQUENCE [LARGE SCALE GENOMIC DNA]</scope>
    <source>
        <strain evidence="1 2">W67</strain>
    </source>
</reference>
<sequence>MSKHTLKYPFTSAAGQRIESVEMRRLKRKDLKAAQQFSKDDVEQEDFLLAQLSGLTVEDIGQLDIADSKALTDFFRRMAEGSPEPAEG</sequence>